<dbReference type="Proteomes" id="UP000095384">
    <property type="component" value="Unassembled WGS sequence"/>
</dbReference>
<dbReference type="FunFam" id="3.10.290.10:FF:000003">
    <property type="entry name" value="Pseudouridine synthase"/>
    <property type="match status" value="1"/>
</dbReference>
<proteinExistence type="inferred from homology"/>
<dbReference type="GO" id="GO:0003723">
    <property type="term" value="F:RNA binding"/>
    <property type="evidence" value="ECO:0007669"/>
    <property type="project" value="UniProtKB-KW"/>
</dbReference>
<dbReference type="PROSITE" id="PS01149">
    <property type="entry name" value="PSI_RSU"/>
    <property type="match status" value="1"/>
</dbReference>
<dbReference type="RefSeq" id="WP_055224087.1">
    <property type="nucleotide sequence ID" value="NZ_CYXM01000003.1"/>
</dbReference>
<dbReference type="CDD" id="cd02554">
    <property type="entry name" value="PseudoU_synth_RluF"/>
    <property type="match status" value="1"/>
</dbReference>
<dbReference type="InterPro" id="IPR000748">
    <property type="entry name" value="PsdUridine_synth_RsuA/RluB/E/F"/>
</dbReference>
<dbReference type="Proteomes" id="UP000095673">
    <property type="component" value="Unassembled WGS sequence"/>
</dbReference>
<dbReference type="Gene3D" id="3.10.290.10">
    <property type="entry name" value="RNA-binding S4 domain"/>
    <property type="match status" value="1"/>
</dbReference>
<dbReference type="AlphaFoldDB" id="A0A174BTE1"/>
<evidence type="ECO:0000313" key="8">
    <source>
        <dbReference type="EMBL" id="CUO04371.1"/>
    </source>
</evidence>
<accession>A0A174BTE1</accession>
<protein>
    <recommendedName>
        <fullName evidence="4">Pseudouridine synthase</fullName>
        <ecNumber evidence="4">5.4.99.-</ecNumber>
    </recommendedName>
</protein>
<dbReference type="Gene3D" id="3.30.70.1560">
    <property type="entry name" value="Alpha-L RNA-binding motif"/>
    <property type="match status" value="1"/>
</dbReference>
<keyword evidence="2 4" id="KW-0413">Isomerase</keyword>
<evidence type="ECO:0000313" key="7">
    <source>
        <dbReference type="EMBL" id="CUM87274.1"/>
    </source>
</evidence>
<evidence type="ECO:0000313" key="9">
    <source>
        <dbReference type="Proteomes" id="UP000095384"/>
    </source>
</evidence>
<feature type="compositionally biased region" description="Polar residues" evidence="5">
    <location>
        <begin position="238"/>
        <end position="250"/>
    </location>
</feature>
<dbReference type="EC" id="5.4.99.-" evidence="4"/>
<dbReference type="EMBL" id="CYXM01000003">
    <property type="protein sequence ID" value="CUM87274.1"/>
    <property type="molecule type" value="Genomic_DNA"/>
</dbReference>
<dbReference type="Pfam" id="PF01479">
    <property type="entry name" value="S4"/>
    <property type="match status" value="1"/>
</dbReference>
<dbReference type="InterPro" id="IPR042092">
    <property type="entry name" value="PsdUridine_s_RsuA/RluB/E/F_cat"/>
</dbReference>
<dbReference type="PANTHER" id="PTHR47683">
    <property type="entry name" value="PSEUDOURIDINE SYNTHASE FAMILY PROTEIN-RELATED"/>
    <property type="match status" value="1"/>
</dbReference>
<comment type="similarity">
    <text evidence="1 4">Belongs to the pseudouridine synthase RsuA family.</text>
</comment>
<organism evidence="8 9">
    <name type="scientific">Agathobacter rectalis</name>
    <dbReference type="NCBI Taxonomy" id="39491"/>
    <lineage>
        <taxon>Bacteria</taxon>
        <taxon>Bacillati</taxon>
        <taxon>Bacillota</taxon>
        <taxon>Clostridia</taxon>
        <taxon>Lachnospirales</taxon>
        <taxon>Lachnospiraceae</taxon>
        <taxon>Agathobacter</taxon>
    </lineage>
</organism>
<dbReference type="Gene3D" id="3.30.70.580">
    <property type="entry name" value="Pseudouridine synthase I, catalytic domain, N-terminal subdomain"/>
    <property type="match status" value="1"/>
</dbReference>
<dbReference type="CDD" id="cd00165">
    <property type="entry name" value="S4"/>
    <property type="match status" value="1"/>
</dbReference>
<dbReference type="InterPro" id="IPR036986">
    <property type="entry name" value="S4_RNA-bd_sf"/>
</dbReference>
<feature type="region of interest" description="Disordered" evidence="5">
    <location>
        <begin position="238"/>
        <end position="272"/>
    </location>
</feature>
<reference evidence="9 10" key="1">
    <citation type="submission" date="2015-09" db="EMBL/GenBank/DDBJ databases">
        <authorList>
            <consortium name="Pathogen Informatics"/>
        </authorList>
    </citation>
    <scope>NUCLEOTIDE SEQUENCE [LARGE SCALE GENOMIC DNA]</scope>
    <source>
        <strain evidence="8 9">2789STDY5608860</strain>
        <strain evidence="7 10">2789STDY5834968</strain>
    </source>
</reference>
<dbReference type="NCBIfam" id="TIGR00093">
    <property type="entry name" value="pseudouridine synthase"/>
    <property type="match status" value="1"/>
</dbReference>
<dbReference type="GO" id="GO:0120159">
    <property type="term" value="F:rRNA pseudouridine synthase activity"/>
    <property type="evidence" value="ECO:0007669"/>
    <property type="project" value="UniProtKB-ARBA"/>
</dbReference>
<dbReference type="PANTHER" id="PTHR47683:SF2">
    <property type="entry name" value="RNA-BINDING S4 DOMAIN-CONTAINING PROTEIN"/>
    <property type="match status" value="1"/>
</dbReference>
<dbReference type="InterPro" id="IPR002942">
    <property type="entry name" value="S4_RNA-bd"/>
</dbReference>
<dbReference type="GO" id="GO:0000455">
    <property type="term" value="P:enzyme-directed rRNA pseudouridine synthesis"/>
    <property type="evidence" value="ECO:0007669"/>
    <property type="project" value="UniProtKB-ARBA"/>
</dbReference>
<keyword evidence="3" id="KW-0694">RNA-binding</keyword>
<evidence type="ECO:0000256" key="3">
    <source>
        <dbReference type="PROSITE-ProRule" id="PRU00182"/>
    </source>
</evidence>
<dbReference type="InterPro" id="IPR006145">
    <property type="entry name" value="PsdUridine_synth_RsuA/RluA"/>
</dbReference>
<dbReference type="InterPro" id="IPR020094">
    <property type="entry name" value="TruA/RsuA/RluB/E/F_N"/>
</dbReference>
<dbReference type="NCBIfam" id="NF007784">
    <property type="entry name" value="PRK10475.1"/>
    <property type="match status" value="1"/>
</dbReference>
<dbReference type="SMART" id="SM00363">
    <property type="entry name" value="S4"/>
    <property type="match status" value="1"/>
</dbReference>
<dbReference type="InterPro" id="IPR050343">
    <property type="entry name" value="RsuA_PseudoU_synthase"/>
</dbReference>
<feature type="domain" description="RNA-binding S4" evidence="6">
    <location>
        <begin position="6"/>
        <end position="63"/>
    </location>
</feature>
<dbReference type="PROSITE" id="PS50889">
    <property type="entry name" value="S4"/>
    <property type="match status" value="1"/>
</dbReference>
<dbReference type="FunFam" id="3.30.70.1560:FF:000002">
    <property type="entry name" value="Pseudouridine synthase"/>
    <property type="match status" value="1"/>
</dbReference>
<evidence type="ECO:0000259" key="6">
    <source>
        <dbReference type="SMART" id="SM00363"/>
    </source>
</evidence>
<feature type="compositionally biased region" description="Basic and acidic residues" evidence="5">
    <location>
        <begin position="251"/>
        <end position="272"/>
    </location>
</feature>
<dbReference type="SUPFAM" id="SSF55174">
    <property type="entry name" value="Alpha-L RNA-binding motif"/>
    <property type="match status" value="1"/>
</dbReference>
<evidence type="ECO:0000256" key="5">
    <source>
        <dbReference type="SAM" id="MobiDB-lite"/>
    </source>
</evidence>
<name>A0A174BTE1_9FIRM</name>
<sequence length="272" mass="30923">MEENGVRINKFLSEAGVCSRREADRQIEAGKVGIDGVTAKTGDRVLKGQTVTYNGQVVSKEEEMILIALNKPAGIVCTAEKREKNNVIDYLNYPKRIYPIGRLDKDSEGLLLLTNNGEIVNKMMRSGNRHEKEYIVTVNKTISDSFIRGLAGGVPLVELGVTTRKCHVKKLSSKQFKIILTQGYNRQIRRMCEYFGYRVVKLERVRIMNIELGDLPRGKYRAVTPLEYKGLKRLIADSSNQPVMPDTNNNHSDKKHTDKKHTDKKYPDRRAK</sequence>
<evidence type="ECO:0000313" key="10">
    <source>
        <dbReference type="Proteomes" id="UP000095673"/>
    </source>
</evidence>
<dbReference type="InterPro" id="IPR020103">
    <property type="entry name" value="PsdUridine_synth_cat_dom_sf"/>
</dbReference>
<evidence type="ECO:0000256" key="4">
    <source>
        <dbReference type="RuleBase" id="RU003887"/>
    </source>
</evidence>
<dbReference type="SUPFAM" id="SSF55120">
    <property type="entry name" value="Pseudouridine synthase"/>
    <property type="match status" value="1"/>
</dbReference>
<evidence type="ECO:0000256" key="2">
    <source>
        <dbReference type="ARBA" id="ARBA00023235"/>
    </source>
</evidence>
<dbReference type="EMBL" id="CYYW01000008">
    <property type="protein sequence ID" value="CUO04371.1"/>
    <property type="molecule type" value="Genomic_DNA"/>
</dbReference>
<evidence type="ECO:0000256" key="1">
    <source>
        <dbReference type="ARBA" id="ARBA00008348"/>
    </source>
</evidence>
<dbReference type="InterPro" id="IPR018496">
    <property type="entry name" value="PsdUridine_synth_RsuA/RluB_CS"/>
</dbReference>
<dbReference type="Pfam" id="PF00849">
    <property type="entry name" value="PseudoU_synth_2"/>
    <property type="match status" value="1"/>
</dbReference>
<gene>
    <name evidence="8" type="primary">rluF</name>
    <name evidence="8" type="ORF">ERS852417_01473</name>
    <name evidence="7" type="ORF">ERS852580_00941</name>
</gene>
<dbReference type="OrthoDB" id="9807213at2"/>